<evidence type="ECO:0000256" key="6">
    <source>
        <dbReference type="ARBA" id="ARBA00022801"/>
    </source>
</evidence>
<evidence type="ECO:0000259" key="24">
    <source>
        <dbReference type="PROSITE" id="PS51462"/>
    </source>
</evidence>
<evidence type="ECO:0000256" key="10">
    <source>
        <dbReference type="ARBA" id="ARBA00024459"/>
    </source>
</evidence>
<sequence length="163" mass="18707">MKRKVYTLIFVKKHNEVLLGLKVRGFGVGLWNGFGGKVETGESIHEGAKRELKEESNLNVNSLEHVGIITYEGDPCQSVVHVFTTYNTAGQLKVSEEMNPITWYKFNDIPYQKMWPDAKLWYPYMLQDKYFVAVIKYIGAKISETFITPCDANKIQTVFKSMV</sequence>
<dbReference type="GO" id="GO:0042262">
    <property type="term" value="P:DNA protection"/>
    <property type="evidence" value="ECO:0007669"/>
    <property type="project" value="InterPro"/>
</dbReference>
<evidence type="ECO:0000256" key="19">
    <source>
        <dbReference type="ARBA" id="ARBA00032071"/>
    </source>
</evidence>
<name>A0AAN7V1J4_9COLE</name>
<evidence type="ECO:0000256" key="11">
    <source>
        <dbReference type="ARBA" id="ARBA00024486"/>
    </source>
</evidence>
<dbReference type="EMBL" id="JAVRBK010000007">
    <property type="protein sequence ID" value="KAK5640755.1"/>
    <property type="molecule type" value="Genomic_DNA"/>
</dbReference>
<evidence type="ECO:0000256" key="13">
    <source>
        <dbReference type="ARBA" id="ARBA00026103"/>
    </source>
</evidence>
<comment type="subcellular location">
    <subcellularLocation>
        <location evidence="2">Nucleus</location>
    </subcellularLocation>
</comment>
<evidence type="ECO:0000313" key="26">
    <source>
        <dbReference type="Proteomes" id="UP001329430"/>
    </source>
</evidence>
<evidence type="ECO:0000256" key="1">
    <source>
        <dbReference type="ARBA" id="ARBA00001946"/>
    </source>
</evidence>
<dbReference type="PANTHER" id="PTHR43758:SF2">
    <property type="entry name" value="OXIDIZED PURINE NUCLEOSIDE TRIPHOSPHATE HYDROLASE"/>
    <property type="match status" value="1"/>
</dbReference>
<evidence type="ECO:0000256" key="2">
    <source>
        <dbReference type="ARBA" id="ARBA00004123"/>
    </source>
</evidence>
<dbReference type="InterPro" id="IPR020084">
    <property type="entry name" value="NUDIX_hydrolase_CS"/>
</dbReference>
<dbReference type="CDD" id="cd03427">
    <property type="entry name" value="NUDIX_MTH1_Nudt1"/>
    <property type="match status" value="1"/>
</dbReference>
<comment type="catalytic activity">
    <reaction evidence="22">
        <text>N(6)-methyl-dATP + H2O = N(6)-methyl-dAMP + diphosphate + H(+)</text>
        <dbReference type="Rhea" id="RHEA:67604"/>
        <dbReference type="ChEBI" id="CHEBI:15377"/>
        <dbReference type="ChEBI" id="CHEBI:15378"/>
        <dbReference type="ChEBI" id="CHEBI:33019"/>
        <dbReference type="ChEBI" id="CHEBI:169976"/>
        <dbReference type="ChEBI" id="CHEBI:172872"/>
    </reaction>
    <physiologicalReaction direction="left-to-right" evidence="22">
        <dbReference type="Rhea" id="RHEA:67605"/>
    </physiologicalReaction>
</comment>
<dbReference type="GO" id="GO:0005634">
    <property type="term" value="C:nucleus"/>
    <property type="evidence" value="ECO:0007669"/>
    <property type="project" value="UniProtKB-SubCell"/>
</dbReference>
<evidence type="ECO:0000256" key="14">
    <source>
        <dbReference type="ARBA" id="ARBA00026218"/>
    </source>
</evidence>
<evidence type="ECO:0000256" key="3">
    <source>
        <dbReference type="ARBA" id="ARBA00005582"/>
    </source>
</evidence>
<keyword evidence="8" id="KW-0539">Nucleus</keyword>
<keyword evidence="6" id="KW-0378">Hydrolase</keyword>
<comment type="subunit">
    <text evidence="4">Monomer.</text>
</comment>
<dbReference type="Proteomes" id="UP001329430">
    <property type="component" value="Chromosome 7"/>
</dbReference>
<proteinExistence type="inferred from homology"/>
<evidence type="ECO:0000256" key="18">
    <source>
        <dbReference type="ARBA" id="ARBA00031927"/>
    </source>
</evidence>
<dbReference type="GO" id="GO:0008828">
    <property type="term" value="F:dATP diphosphatase activity"/>
    <property type="evidence" value="ECO:0007669"/>
    <property type="project" value="UniProtKB-EC"/>
</dbReference>
<keyword evidence="26" id="KW-1185">Reference proteome</keyword>
<dbReference type="PROSITE" id="PS51462">
    <property type="entry name" value="NUDIX"/>
    <property type="match status" value="1"/>
</dbReference>
<comment type="catalytic activity">
    <reaction evidence="11">
        <text>8-oxo-dGTP + H2O = 8-oxo-dGMP + diphosphate + H(+)</text>
        <dbReference type="Rhea" id="RHEA:31575"/>
        <dbReference type="ChEBI" id="CHEBI:15377"/>
        <dbReference type="ChEBI" id="CHEBI:15378"/>
        <dbReference type="ChEBI" id="CHEBI:33019"/>
        <dbReference type="ChEBI" id="CHEBI:63224"/>
        <dbReference type="ChEBI" id="CHEBI:77896"/>
    </reaction>
    <physiologicalReaction direction="left-to-right" evidence="11">
        <dbReference type="Rhea" id="RHEA:31576"/>
    </physiologicalReaction>
</comment>
<keyword evidence="5" id="KW-0479">Metal-binding</keyword>
<comment type="caution">
    <text evidence="25">The sequence shown here is derived from an EMBL/GenBank/DDBJ whole genome shotgun (WGS) entry which is preliminary data.</text>
</comment>
<evidence type="ECO:0000256" key="20">
    <source>
        <dbReference type="ARBA" id="ARBA00048002"/>
    </source>
</evidence>
<comment type="catalytic activity">
    <reaction evidence="21">
        <text>O(6)-methyl-dGTP + H2O = O(6)-methyl-dGMP + diphosphate + H(+)</text>
        <dbReference type="Rhea" id="RHEA:67600"/>
        <dbReference type="ChEBI" id="CHEBI:15377"/>
        <dbReference type="ChEBI" id="CHEBI:15378"/>
        <dbReference type="ChEBI" id="CHEBI:33019"/>
        <dbReference type="ChEBI" id="CHEBI:169974"/>
        <dbReference type="ChEBI" id="CHEBI:169975"/>
    </reaction>
    <physiologicalReaction direction="left-to-right" evidence="21">
        <dbReference type="Rhea" id="RHEA:67601"/>
    </physiologicalReaction>
</comment>
<dbReference type="GO" id="GO:0046872">
    <property type="term" value="F:metal ion binding"/>
    <property type="evidence" value="ECO:0007669"/>
    <property type="project" value="UniProtKB-KW"/>
</dbReference>
<evidence type="ECO:0000256" key="16">
    <source>
        <dbReference type="ARBA" id="ARBA00030634"/>
    </source>
</evidence>
<dbReference type="Gene3D" id="3.90.79.10">
    <property type="entry name" value="Nucleoside Triphosphate Pyrophosphohydrolase"/>
    <property type="match status" value="1"/>
</dbReference>
<organism evidence="25 26">
    <name type="scientific">Pyrocoelia pectoralis</name>
    <dbReference type="NCBI Taxonomy" id="417401"/>
    <lineage>
        <taxon>Eukaryota</taxon>
        <taxon>Metazoa</taxon>
        <taxon>Ecdysozoa</taxon>
        <taxon>Arthropoda</taxon>
        <taxon>Hexapoda</taxon>
        <taxon>Insecta</taxon>
        <taxon>Pterygota</taxon>
        <taxon>Neoptera</taxon>
        <taxon>Endopterygota</taxon>
        <taxon>Coleoptera</taxon>
        <taxon>Polyphaga</taxon>
        <taxon>Elateriformia</taxon>
        <taxon>Elateroidea</taxon>
        <taxon>Lampyridae</taxon>
        <taxon>Lampyrinae</taxon>
        <taxon>Pyrocoelia</taxon>
    </lineage>
</organism>
<dbReference type="GO" id="GO:0005737">
    <property type="term" value="C:cytoplasm"/>
    <property type="evidence" value="ECO:0007669"/>
    <property type="project" value="TreeGrafter"/>
</dbReference>
<evidence type="ECO:0000256" key="5">
    <source>
        <dbReference type="ARBA" id="ARBA00022723"/>
    </source>
</evidence>
<evidence type="ECO:0000256" key="7">
    <source>
        <dbReference type="ARBA" id="ARBA00022842"/>
    </source>
</evidence>
<comment type="catalytic activity">
    <reaction evidence="20">
        <text>N(6)-methyl-ATP + H2O = N(6)-methyl-AMP + diphosphate + H(+)</text>
        <dbReference type="Rhea" id="RHEA:67608"/>
        <dbReference type="ChEBI" id="CHEBI:15377"/>
        <dbReference type="ChEBI" id="CHEBI:15378"/>
        <dbReference type="ChEBI" id="CHEBI:33019"/>
        <dbReference type="ChEBI" id="CHEBI:144842"/>
        <dbReference type="ChEBI" id="CHEBI:172873"/>
    </reaction>
    <physiologicalReaction direction="left-to-right" evidence="20">
        <dbReference type="Rhea" id="RHEA:67609"/>
    </physiologicalReaction>
</comment>
<keyword evidence="7" id="KW-0460">Magnesium</keyword>
<comment type="catalytic activity">
    <reaction evidence="12">
        <text>2-oxo-ATP + H2O = 2-oxo-AMP + diphosphate + H(+)</text>
        <dbReference type="Rhea" id="RHEA:67392"/>
        <dbReference type="ChEBI" id="CHEBI:15377"/>
        <dbReference type="ChEBI" id="CHEBI:15378"/>
        <dbReference type="ChEBI" id="CHEBI:33019"/>
        <dbReference type="ChEBI" id="CHEBI:71395"/>
        <dbReference type="ChEBI" id="CHEBI:172878"/>
    </reaction>
    <physiologicalReaction direction="left-to-right" evidence="12">
        <dbReference type="Rhea" id="RHEA:67393"/>
    </physiologicalReaction>
</comment>
<dbReference type="PROSITE" id="PS00893">
    <property type="entry name" value="NUDIX_BOX"/>
    <property type="match status" value="1"/>
</dbReference>
<dbReference type="PRINTS" id="PR01403">
    <property type="entry name" value="8OXTPHPHTASE"/>
</dbReference>
<comment type="function">
    <text evidence="23">Oxidized purine nucleoside triphosphate hydrolase which is a prominent sanitizer of the oxidized nucleotide pool. Catalyzes the hydrolysis of 2-oxo-dATP (2-hydroxy-dATP) into 2-oxo-dAMP. Also has a significant hydrolase activity toward 2-oxo-ATP, 8-oxo-dGTP and 8-oxo-dATP. Through the hydrolysis of oxidized purine nucleoside triphosphates, prevents their incorporation into DNA and the subsequent transversions A:T to C:G and G:C to T:A. Also catalyzes the hydrolysis of methylated purine nucleoside triphosphate preventing their integration into DNA. Through this antimutagenic activity protects cells from oxidative stress.</text>
</comment>
<accession>A0AAN7V1J4</accession>
<reference evidence="25 26" key="1">
    <citation type="journal article" date="2024" name="Insects">
        <title>An Improved Chromosome-Level Genome Assembly of the Firefly Pyrocoelia pectoralis.</title>
        <authorList>
            <person name="Fu X."/>
            <person name="Meyer-Rochow V.B."/>
            <person name="Ballantyne L."/>
            <person name="Zhu X."/>
        </authorList>
    </citation>
    <scope>NUCLEOTIDE SEQUENCE [LARGE SCALE GENOMIC DNA]</scope>
    <source>
        <strain evidence="25">XCY_ONT2</strain>
    </source>
</reference>
<evidence type="ECO:0000256" key="12">
    <source>
        <dbReference type="ARBA" id="ARBA00024596"/>
    </source>
</evidence>
<dbReference type="EC" id="3.6.1.56" evidence="13"/>
<evidence type="ECO:0000256" key="15">
    <source>
        <dbReference type="ARBA" id="ARBA00029673"/>
    </source>
</evidence>
<evidence type="ECO:0000256" key="9">
    <source>
        <dbReference type="ARBA" id="ARBA00024448"/>
    </source>
</evidence>
<evidence type="ECO:0000313" key="25">
    <source>
        <dbReference type="EMBL" id="KAK5640755.1"/>
    </source>
</evidence>
<evidence type="ECO:0000256" key="4">
    <source>
        <dbReference type="ARBA" id="ARBA00011245"/>
    </source>
</evidence>
<gene>
    <name evidence="25" type="ORF">RI129_009302</name>
</gene>
<comment type="catalytic activity">
    <reaction evidence="9">
        <text>8-oxo-dATP + H2O = 8-oxo-dAMP + diphosphate + H(+)</text>
        <dbReference type="Rhea" id="RHEA:65396"/>
        <dbReference type="ChEBI" id="CHEBI:15377"/>
        <dbReference type="ChEBI" id="CHEBI:15378"/>
        <dbReference type="ChEBI" id="CHEBI:33019"/>
        <dbReference type="ChEBI" id="CHEBI:71361"/>
        <dbReference type="ChEBI" id="CHEBI:172871"/>
    </reaction>
    <physiologicalReaction direction="left-to-right" evidence="9">
        <dbReference type="Rhea" id="RHEA:65397"/>
    </physiologicalReaction>
</comment>
<evidence type="ECO:0000256" key="8">
    <source>
        <dbReference type="ARBA" id="ARBA00023242"/>
    </source>
</evidence>
<comment type="similarity">
    <text evidence="3">Belongs to the Nudix hydrolase family.</text>
</comment>
<dbReference type="SUPFAM" id="SSF55811">
    <property type="entry name" value="Nudix"/>
    <property type="match status" value="1"/>
</dbReference>
<dbReference type="InterPro" id="IPR000086">
    <property type="entry name" value="NUDIX_hydrolase_dom"/>
</dbReference>
<dbReference type="AlphaFoldDB" id="A0AAN7V1J4"/>
<evidence type="ECO:0000256" key="23">
    <source>
        <dbReference type="ARBA" id="ARBA00053094"/>
    </source>
</evidence>
<dbReference type="GO" id="GO:0008413">
    <property type="term" value="F:8-oxo-7,8-dihydroguanosine triphosphate pyrophosphatase activity"/>
    <property type="evidence" value="ECO:0007669"/>
    <property type="project" value="InterPro"/>
</dbReference>
<feature type="domain" description="Nudix hydrolase" evidence="24">
    <location>
        <begin position="1"/>
        <end position="127"/>
    </location>
</feature>
<protein>
    <recommendedName>
        <fullName evidence="14">Oxidized purine nucleoside triphosphate hydrolase</fullName>
        <ecNumber evidence="13">3.6.1.56</ecNumber>
    </recommendedName>
    <alternativeName>
        <fullName evidence="18">2-hydroxy-dATP diphosphatase</fullName>
    </alternativeName>
    <alternativeName>
        <fullName evidence="17">7,8-dihydro-8-oxoguanine triphosphatase</fullName>
    </alternativeName>
    <alternativeName>
        <fullName evidence="16">8-oxo-dGTPase</fullName>
    </alternativeName>
    <alternativeName>
        <fullName evidence="19">Methylated purine nucleoside triphosphate hydrolase</fullName>
    </alternativeName>
    <alternativeName>
        <fullName evidence="15">Nucleoside diphosphate-linked moiety X motif 1</fullName>
    </alternativeName>
</protein>
<dbReference type="PANTHER" id="PTHR43758">
    <property type="entry name" value="7,8-DIHYDRO-8-OXOGUANINE TRIPHOSPHATASE"/>
    <property type="match status" value="1"/>
</dbReference>
<comment type="catalytic activity">
    <reaction evidence="10">
        <text>2-oxo-dATP + H2O = 2-oxo-dAMP + diphosphate + H(+)</text>
        <dbReference type="Rhea" id="RHEA:31583"/>
        <dbReference type="ChEBI" id="CHEBI:15377"/>
        <dbReference type="ChEBI" id="CHEBI:15378"/>
        <dbReference type="ChEBI" id="CHEBI:33019"/>
        <dbReference type="ChEBI" id="CHEBI:63212"/>
        <dbReference type="ChEBI" id="CHEBI:77897"/>
        <dbReference type="EC" id="3.6.1.56"/>
    </reaction>
    <physiologicalReaction direction="left-to-right" evidence="10">
        <dbReference type="Rhea" id="RHEA:31584"/>
    </physiologicalReaction>
</comment>
<dbReference type="Pfam" id="PF00293">
    <property type="entry name" value="NUDIX"/>
    <property type="match status" value="1"/>
</dbReference>
<dbReference type="InterPro" id="IPR003563">
    <property type="entry name" value="8ODP"/>
</dbReference>
<evidence type="ECO:0000256" key="17">
    <source>
        <dbReference type="ARBA" id="ARBA00030682"/>
    </source>
</evidence>
<evidence type="ECO:0000256" key="22">
    <source>
        <dbReference type="ARBA" id="ARBA00049032"/>
    </source>
</evidence>
<evidence type="ECO:0000256" key="21">
    <source>
        <dbReference type="ARBA" id="ARBA00048894"/>
    </source>
</evidence>
<dbReference type="InterPro" id="IPR015797">
    <property type="entry name" value="NUDIX_hydrolase-like_dom_sf"/>
</dbReference>
<comment type="cofactor">
    <cofactor evidence="1">
        <name>Mg(2+)</name>
        <dbReference type="ChEBI" id="CHEBI:18420"/>
    </cofactor>
</comment>